<reference evidence="5 6" key="1">
    <citation type="submission" date="2019-07" db="EMBL/GenBank/DDBJ databases">
        <title>Full genome sequence of Luteimonas sp. Gr-4.</title>
        <authorList>
            <person name="Im W.-T."/>
        </authorList>
    </citation>
    <scope>NUCLEOTIDE SEQUENCE [LARGE SCALE GENOMIC DNA]</scope>
    <source>
        <strain evidence="5 6">Gr-4</strain>
    </source>
</reference>
<keyword evidence="1 2" id="KW-0732">Signal</keyword>
<dbReference type="SUPFAM" id="SSF56300">
    <property type="entry name" value="Metallo-dependent phosphatases"/>
    <property type="match status" value="1"/>
</dbReference>
<evidence type="ECO:0000259" key="4">
    <source>
        <dbReference type="Pfam" id="PF16656"/>
    </source>
</evidence>
<dbReference type="OrthoDB" id="9809781at2"/>
<evidence type="ECO:0000259" key="3">
    <source>
        <dbReference type="Pfam" id="PF00149"/>
    </source>
</evidence>
<feature type="domain" description="Calcineurin-like phosphoesterase" evidence="3">
    <location>
        <begin position="154"/>
        <end position="348"/>
    </location>
</feature>
<dbReference type="InterPro" id="IPR008963">
    <property type="entry name" value="Purple_acid_Pase-like_N"/>
</dbReference>
<dbReference type="InterPro" id="IPR015914">
    <property type="entry name" value="PAPs_N"/>
</dbReference>
<gene>
    <name evidence="5" type="ORF">FPZ22_09205</name>
</gene>
<feature type="chain" id="PRO_5021804969" description="Metallophosphoesterase family protein" evidence="2">
    <location>
        <begin position="33"/>
        <end position="449"/>
    </location>
</feature>
<dbReference type="InterPro" id="IPR039331">
    <property type="entry name" value="PAPs-like"/>
</dbReference>
<dbReference type="GO" id="GO:0046872">
    <property type="term" value="F:metal ion binding"/>
    <property type="evidence" value="ECO:0007669"/>
    <property type="project" value="InterPro"/>
</dbReference>
<dbReference type="Pfam" id="PF16656">
    <property type="entry name" value="Pur_ac_phosph_N"/>
    <property type="match status" value="1"/>
</dbReference>
<evidence type="ECO:0000256" key="2">
    <source>
        <dbReference type="SAM" id="SignalP"/>
    </source>
</evidence>
<dbReference type="InterPro" id="IPR004843">
    <property type="entry name" value="Calcineurin-like_PHP"/>
</dbReference>
<dbReference type="KEGG" id="lug:FPZ22_09205"/>
<dbReference type="PANTHER" id="PTHR22953:SF153">
    <property type="entry name" value="PURPLE ACID PHOSPHATASE"/>
    <property type="match status" value="1"/>
</dbReference>
<dbReference type="GO" id="GO:0003993">
    <property type="term" value="F:acid phosphatase activity"/>
    <property type="evidence" value="ECO:0007669"/>
    <property type="project" value="InterPro"/>
</dbReference>
<dbReference type="EMBL" id="CP042218">
    <property type="protein sequence ID" value="QDW67047.1"/>
    <property type="molecule type" value="Genomic_DNA"/>
</dbReference>
<name>A0A518N588_9GAMM</name>
<dbReference type="Gene3D" id="3.60.21.10">
    <property type="match status" value="1"/>
</dbReference>
<sequence>MLRGSIMFRPRRYATMLPALLLGALFSLPALAWAALDPHGLLLAWQRDPTTTMTIDWHVDGSDRNVRVAYRAVAGEEEWSVATGSRQSLPASDRVIHRVELTGLAPDTEYLFKVGGYERERRFRTMPAENISRPVRIAVGGDVRGNEISRRVTRQAMRFDPDFVVWGGDLAYANGDERNVGRWYEFLDVVMREMVTPDGRTVPVVMGIGNHEVRGGYHDRNDHELRRNLPPYVQDDASRLRIAPYYYRLAAFPGQPGYGALDFGDYLSLLLLDTDHSNPIAGEQTRWLRKALADRVGRVTHVLPVYHVGAWPSARHWDGDVHRRVREHWSPLFEQHRIPMVFEQHDHAYKRTWPIRDGRIDPRGVVYMGDGAWGVGVRETGRSHEGVKAWYLDRVASQSHAIMLTLQGNYQSLVVVNEQGRIIDEYPRTGLREGLLPEAERWSLPARAE</sequence>
<dbReference type="SUPFAM" id="SSF49363">
    <property type="entry name" value="Purple acid phosphatase, N-terminal domain"/>
    <property type="match status" value="1"/>
</dbReference>
<accession>A0A518N588</accession>
<dbReference type="Gene3D" id="2.60.40.380">
    <property type="entry name" value="Purple acid phosphatase-like, N-terminal"/>
    <property type="match status" value="1"/>
</dbReference>
<keyword evidence="6" id="KW-1185">Reference proteome</keyword>
<evidence type="ECO:0000313" key="6">
    <source>
        <dbReference type="Proteomes" id="UP000316584"/>
    </source>
</evidence>
<organism evidence="5 6">
    <name type="scientific">Luteimonas granuli</name>
    <dbReference type="NCBI Taxonomy" id="1176533"/>
    <lineage>
        <taxon>Bacteria</taxon>
        <taxon>Pseudomonadati</taxon>
        <taxon>Pseudomonadota</taxon>
        <taxon>Gammaproteobacteria</taxon>
        <taxon>Lysobacterales</taxon>
        <taxon>Lysobacteraceae</taxon>
        <taxon>Luteimonas</taxon>
    </lineage>
</organism>
<evidence type="ECO:0000313" key="5">
    <source>
        <dbReference type="EMBL" id="QDW67047.1"/>
    </source>
</evidence>
<feature type="domain" description="Purple acid phosphatase N-terminal" evidence="4">
    <location>
        <begin position="38"/>
        <end position="125"/>
    </location>
</feature>
<dbReference type="PANTHER" id="PTHR22953">
    <property type="entry name" value="ACID PHOSPHATASE RELATED"/>
    <property type="match status" value="1"/>
</dbReference>
<protein>
    <recommendedName>
        <fullName evidence="7">Metallophosphoesterase family protein</fullName>
    </recommendedName>
</protein>
<proteinExistence type="predicted"/>
<dbReference type="Proteomes" id="UP000316584">
    <property type="component" value="Chromosome"/>
</dbReference>
<dbReference type="Pfam" id="PF00149">
    <property type="entry name" value="Metallophos"/>
    <property type="match status" value="1"/>
</dbReference>
<dbReference type="AlphaFoldDB" id="A0A518N588"/>
<dbReference type="InterPro" id="IPR029052">
    <property type="entry name" value="Metallo-depent_PP-like"/>
</dbReference>
<evidence type="ECO:0008006" key="7">
    <source>
        <dbReference type="Google" id="ProtNLM"/>
    </source>
</evidence>
<feature type="signal peptide" evidence="2">
    <location>
        <begin position="1"/>
        <end position="32"/>
    </location>
</feature>
<evidence type="ECO:0000256" key="1">
    <source>
        <dbReference type="ARBA" id="ARBA00022729"/>
    </source>
</evidence>